<evidence type="ECO:0000313" key="4">
    <source>
        <dbReference type="Proteomes" id="UP000199024"/>
    </source>
</evidence>
<feature type="signal peptide" evidence="1">
    <location>
        <begin position="1"/>
        <end position="20"/>
    </location>
</feature>
<evidence type="ECO:0000259" key="2">
    <source>
        <dbReference type="Pfam" id="PF13472"/>
    </source>
</evidence>
<feature type="chain" id="PRO_5011573234" evidence="1">
    <location>
        <begin position="21"/>
        <end position="238"/>
    </location>
</feature>
<sequence>MTRRMLLGCVLMVGVGSAFGQTAPTAAPAPVAAPKPNPDWAQLGRYKDANATLPAHEAGRVVFYGDSITDAWAKDPAVFFPGKPFVGRGISGQTTPQMLVRFRQDVIDLHPEAVVILAGTNDVAGNTGPMTVEQTEENFMSMAELAKVNHIKVVLCSIMPVLDYPWRRGMEPSPKIQAINTWMKAYAKKSGFTYVDYYSAMDDGTGAAKAGLTKDGVHPTAEGYTLMEPLALAGIAAK</sequence>
<dbReference type="EMBL" id="FOZL01000001">
    <property type="protein sequence ID" value="SFS09164.1"/>
    <property type="molecule type" value="Genomic_DNA"/>
</dbReference>
<dbReference type="Pfam" id="PF13472">
    <property type="entry name" value="Lipase_GDSL_2"/>
    <property type="match status" value="1"/>
</dbReference>
<gene>
    <name evidence="3" type="ORF">SAMN05421771_1602</name>
</gene>
<keyword evidence="4" id="KW-1185">Reference proteome</keyword>
<accession>A0A1I6M0K0</accession>
<dbReference type="AlphaFoldDB" id="A0A1I6M0K0"/>
<evidence type="ECO:0000313" key="3">
    <source>
        <dbReference type="EMBL" id="SFS09164.1"/>
    </source>
</evidence>
<dbReference type="SUPFAM" id="SSF52266">
    <property type="entry name" value="SGNH hydrolase"/>
    <property type="match status" value="1"/>
</dbReference>
<dbReference type="GO" id="GO:0004622">
    <property type="term" value="F:phosphatidylcholine lysophospholipase activity"/>
    <property type="evidence" value="ECO:0007669"/>
    <property type="project" value="TreeGrafter"/>
</dbReference>
<organism evidence="3 4">
    <name type="scientific">Granulicella pectinivorans</name>
    <dbReference type="NCBI Taxonomy" id="474950"/>
    <lineage>
        <taxon>Bacteria</taxon>
        <taxon>Pseudomonadati</taxon>
        <taxon>Acidobacteriota</taxon>
        <taxon>Terriglobia</taxon>
        <taxon>Terriglobales</taxon>
        <taxon>Acidobacteriaceae</taxon>
        <taxon>Granulicella</taxon>
    </lineage>
</organism>
<feature type="domain" description="SGNH hydrolase-type esterase" evidence="2">
    <location>
        <begin position="63"/>
        <end position="225"/>
    </location>
</feature>
<dbReference type="InterPro" id="IPR013830">
    <property type="entry name" value="SGNH_hydro"/>
</dbReference>
<keyword evidence="1" id="KW-0732">Signal</keyword>
<dbReference type="CDD" id="cd04501">
    <property type="entry name" value="SGNH_hydrolase_like_4"/>
    <property type="match status" value="1"/>
</dbReference>
<dbReference type="InterPro" id="IPR051532">
    <property type="entry name" value="Ester_Hydrolysis_Enzymes"/>
</dbReference>
<dbReference type="PANTHER" id="PTHR30383">
    <property type="entry name" value="THIOESTERASE 1/PROTEASE 1/LYSOPHOSPHOLIPASE L1"/>
    <property type="match status" value="1"/>
</dbReference>
<dbReference type="STRING" id="474950.SAMN05421771_1602"/>
<dbReference type="OrthoDB" id="2513075at2"/>
<dbReference type="Proteomes" id="UP000199024">
    <property type="component" value="Unassembled WGS sequence"/>
</dbReference>
<reference evidence="3 4" key="1">
    <citation type="submission" date="2016-10" db="EMBL/GenBank/DDBJ databases">
        <authorList>
            <person name="de Groot N.N."/>
        </authorList>
    </citation>
    <scope>NUCLEOTIDE SEQUENCE [LARGE SCALE GENOMIC DNA]</scope>
    <source>
        <strain evidence="3 4">DSM 21001</strain>
    </source>
</reference>
<protein>
    <submittedName>
        <fullName evidence="3">Lysophospholipase L1</fullName>
    </submittedName>
</protein>
<proteinExistence type="predicted"/>
<dbReference type="Gene3D" id="3.40.50.1110">
    <property type="entry name" value="SGNH hydrolase"/>
    <property type="match status" value="1"/>
</dbReference>
<dbReference type="InterPro" id="IPR036514">
    <property type="entry name" value="SGNH_hydro_sf"/>
</dbReference>
<dbReference type="RefSeq" id="WP_089838234.1">
    <property type="nucleotide sequence ID" value="NZ_FOZL01000001.1"/>
</dbReference>
<name>A0A1I6M0K0_9BACT</name>
<dbReference type="PANTHER" id="PTHR30383:SF5">
    <property type="entry name" value="SGNH HYDROLASE-TYPE ESTERASE DOMAIN-CONTAINING PROTEIN"/>
    <property type="match status" value="1"/>
</dbReference>
<evidence type="ECO:0000256" key="1">
    <source>
        <dbReference type="SAM" id="SignalP"/>
    </source>
</evidence>